<keyword evidence="1" id="KW-0472">Membrane</keyword>
<keyword evidence="1" id="KW-1133">Transmembrane helix</keyword>
<evidence type="ECO:0000256" key="1">
    <source>
        <dbReference type="SAM" id="Phobius"/>
    </source>
</evidence>
<name>A0AA38PH54_9AGAR</name>
<dbReference type="EMBL" id="MU806005">
    <property type="protein sequence ID" value="KAJ3842451.1"/>
    <property type="molecule type" value="Genomic_DNA"/>
</dbReference>
<accession>A0AA38PH54</accession>
<sequence length="158" mass="17277">MTSSTPSTSSTQAPISIFIQYIPVLANHSAKLARFLFRLASSVTQATFLYPSALVLSPLAVLLSISLYILAPVTVFIQTLHNLLVLTPYHVVTYLLEAIYPVYVFCGVACITGAIVGILARQIVLYLIELGRLDEAGRHSQEEQSPELVAEKVEWEAA</sequence>
<organism evidence="2 3">
    <name type="scientific">Lentinula raphanica</name>
    <dbReference type="NCBI Taxonomy" id="153919"/>
    <lineage>
        <taxon>Eukaryota</taxon>
        <taxon>Fungi</taxon>
        <taxon>Dikarya</taxon>
        <taxon>Basidiomycota</taxon>
        <taxon>Agaricomycotina</taxon>
        <taxon>Agaricomycetes</taxon>
        <taxon>Agaricomycetidae</taxon>
        <taxon>Agaricales</taxon>
        <taxon>Marasmiineae</taxon>
        <taxon>Omphalotaceae</taxon>
        <taxon>Lentinula</taxon>
    </lineage>
</organism>
<protein>
    <submittedName>
        <fullName evidence="2">Uncharacterized protein</fullName>
    </submittedName>
</protein>
<dbReference type="Proteomes" id="UP001163846">
    <property type="component" value="Unassembled WGS sequence"/>
</dbReference>
<keyword evidence="1" id="KW-0812">Transmembrane</keyword>
<feature type="transmembrane region" description="Helical" evidence="1">
    <location>
        <begin position="98"/>
        <end position="120"/>
    </location>
</feature>
<gene>
    <name evidence="2" type="ORF">F5878DRAFT_722206</name>
</gene>
<feature type="transmembrane region" description="Helical" evidence="1">
    <location>
        <begin position="48"/>
        <end position="78"/>
    </location>
</feature>
<keyword evidence="3" id="KW-1185">Reference proteome</keyword>
<reference evidence="2" key="1">
    <citation type="submission" date="2022-08" db="EMBL/GenBank/DDBJ databases">
        <authorList>
            <consortium name="DOE Joint Genome Institute"/>
            <person name="Min B."/>
            <person name="Riley R."/>
            <person name="Sierra-Patev S."/>
            <person name="Naranjo-Ortiz M."/>
            <person name="Looney B."/>
            <person name="Konkel Z."/>
            <person name="Slot J.C."/>
            <person name="Sakamoto Y."/>
            <person name="Steenwyk J.L."/>
            <person name="Rokas A."/>
            <person name="Carro J."/>
            <person name="Camarero S."/>
            <person name="Ferreira P."/>
            <person name="Molpeceres G."/>
            <person name="Ruiz-Duenas F.J."/>
            <person name="Serrano A."/>
            <person name="Henrissat B."/>
            <person name="Drula E."/>
            <person name="Hughes K.W."/>
            <person name="Mata J.L."/>
            <person name="Ishikawa N.K."/>
            <person name="Vargas-Isla R."/>
            <person name="Ushijima S."/>
            <person name="Smith C.A."/>
            <person name="Ahrendt S."/>
            <person name="Andreopoulos W."/>
            <person name="He G."/>
            <person name="Labutti K."/>
            <person name="Lipzen A."/>
            <person name="Ng V."/>
            <person name="Sandor L."/>
            <person name="Barry K."/>
            <person name="Martinez A.T."/>
            <person name="Xiao Y."/>
            <person name="Gibbons J.G."/>
            <person name="Terashima K."/>
            <person name="Hibbett D.S."/>
            <person name="Grigoriev I.V."/>
        </authorList>
    </citation>
    <scope>NUCLEOTIDE SEQUENCE</scope>
    <source>
        <strain evidence="2">TFB9207</strain>
    </source>
</reference>
<evidence type="ECO:0000313" key="2">
    <source>
        <dbReference type="EMBL" id="KAJ3842451.1"/>
    </source>
</evidence>
<proteinExistence type="predicted"/>
<evidence type="ECO:0000313" key="3">
    <source>
        <dbReference type="Proteomes" id="UP001163846"/>
    </source>
</evidence>
<comment type="caution">
    <text evidence="2">The sequence shown here is derived from an EMBL/GenBank/DDBJ whole genome shotgun (WGS) entry which is preliminary data.</text>
</comment>
<dbReference type="AlphaFoldDB" id="A0AA38PH54"/>